<dbReference type="OrthoDB" id="10254945at2759"/>
<name>W9C505_SCLBF</name>
<evidence type="ECO:0000313" key="3">
    <source>
        <dbReference type="Proteomes" id="UP000019487"/>
    </source>
</evidence>
<comment type="caution">
    <text evidence="2">The sequence shown here is derived from an EMBL/GenBank/DDBJ whole genome shotgun (WGS) entry which is preliminary data.</text>
</comment>
<dbReference type="HOGENOM" id="CLU_354104_0_0_1"/>
<protein>
    <submittedName>
        <fullName evidence="2">Uncharacterized protein</fullName>
    </submittedName>
</protein>
<evidence type="ECO:0000313" key="2">
    <source>
        <dbReference type="EMBL" id="ESZ91817.1"/>
    </source>
</evidence>
<dbReference type="EMBL" id="AYSA01000453">
    <property type="protein sequence ID" value="ESZ91817.1"/>
    <property type="molecule type" value="Genomic_DNA"/>
</dbReference>
<keyword evidence="3" id="KW-1185">Reference proteome</keyword>
<evidence type="ECO:0000256" key="1">
    <source>
        <dbReference type="SAM" id="MobiDB-lite"/>
    </source>
</evidence>
<feature type="compositionally biased region" description="Acidic residues" evidence="1">
    <location>
        <begin position="628"/>
        <end position="653"/>
    </location>
</feature>
<dbReference type="AlphaFoldDB" id="W9C505"/>
<accession>W9C505</accession>
<proteinExistence type="predicted"/>
<organism evidence="2 3">
    <name type="scientific">Sclerotinia borealis (strain F-4128)</name>
    <dbReference type="NCBI Taxonomy" id="1432307"/>
    <lineage>
        <taxon>Eukaryota</taxon>
        <taxon>Fungi</taxon>
        <taxon>Dikarya</taxon>
        <taxon>Ascomycota</taxon>
        <taxon>Pezizomycotina</taxon>
        <taxon>Leotiomycetes</taxon>
        <taxon>Helotiales</taxon>
        <taxon>Sclerotiniaceae</taxon>
        <taxon>Sclerotinia</taxon>
    </lineage>
</organism>
<sequence length="662" mass="76016">MDPHLLGTLGPGRWDADNDLVWEILQPILRLATLIMQSIHPEYYDALFHGPRTPIDPARFPDNPPKWVTRAVLDGLRSFKSRALAPHDPNLQKSKDDLLKALKKYAKFKFRNKSDNLRYIGCTKYKVAKDAFGSNYPEIAINLDHENFEPLLRSDITASEKLGYQWQNALSIAHECAHAMHRISEYLKEKQDQALANWRITTEHHMRDHPIHELGYALEQFALGGVTKGETNPLGSLFPTIAFFWVEWPSRRWVNYSTNLVLKSPPLNPQYYYYPIPVNHFEDVHQIDFWNHVIKVFGPFMLALRSLKVTMQVTDLPNSPKARLLNMNTGEPPGSSWKIRHAALKSKQDMSADERRACNAGDKLIERAKLNEKFFANSKKQSQQLKAILDFNDDLKDKIHATTDAAFAAAISRGKQSTRVNPAYFALANSGEAPIEVEANLLRFNQGFRGFAREIAYIQWSEELNEHYQYIDEILEFKRQMLYSPEDENCQKVTVEYREFEEIDDIIYAYGKIGLEPEKMKSDISRIAEAFEKRWESSRYGRICAKIIKLAADIALGEAVDPEVELKEIDSKIQALTSLRSGEDNKPCDTWRVTLENMIKRMQTIVDDLRQKLAAPVALDTNMTNYDPQDEDDVATDNDMAEDDIATDVDSNEDNWIPYQPA</sequence>
<feature type="region of interest" description="Disordered" evidence="1">
    <location>
        <begin position="624"/>
        <end position="662"/>
    </location>
</feature>
<dbReference type="Proteomes" id="UP000019487">
    <property type="component" value="Unassembled WGS sequence"/>
</dbReference>
<dbReference type="STRING" id="1432307.W9C505"/>
<gene>
    <name evidence="2" type="ORF">SBOR_7796</name>
</gene>
<reference evidence="2 3" key="1">
    <citation type="journal article" date="2014" name="Genome Announc.">
        <title>Draft genome sequence of Sclerotinia borealis, a psychrophilic plant pathogenic fungus.</title>
        <authorList>
            <person name="Mardanov A.V."/>
            <person name="Beletsky A.V."/>
            <person name="Kadnikov V.V."/>
            <person name="Ignatov A.N."/>
            <person name="Ravin N.V."/>
        </authorList>
    </citation>
    <scope>NUCLEOTIDE SEQUENCE [LARGE SCALE GENOMIC DNA]</scope>
    <source>
        <strain evidence="3">F-4157</strain>
    </source>
</reference>